<dbReference type="PANTHER" id="PTHR46517:SF1">
    <property type="entry name" value="FRUCTOSE-2,6-BISPHOSPHATASE TIGAR"/>
    <property type="match status" value="1"/>
</dbReference>
<keyword evidence="1" id="KW-0378">Hydrolase</keyword>
<evidence type="ECO:0000313" key="3">
    <source>
        <dbReference type="EMBL" id="NNU27299.1"/>
    </source>
</evidence>
<gene>
    <name evidence="3" type="ORF">HLI28_07055</name>
</gene>
<dbReference type="GO" id="GO:0005829">
    <property type="term" value="C:cytosol"/>
    <property type="evidence" value="ECO:0007669"/>
    <property type="project" value="TreeGrafter"/>
</dbReference>
<dbReference type="GO" id="GO:0045820">
    <property type="term" value="P:negative regulation of glycolytic process"/>
    <property type="evidence" value="ECO:0007669"/>
    <property type="project" value="TreeGrafter"/>
</dbReference>
<dbReference type="InterPro" id="IPR013078">
    <property type="entry name" value="His_Pase_superF_clade-1"/>
</dbReference>
<evidence type="ECO:0000256" key="2">
    <source>
        <dbReference type="PIRSR" id="PIRSR613078-2"/>
    </source>
</evidence>
<dbReference type="CDD" id="cd07067">
    <property type="entry name" value="HP_PGM_like"/>
    <property type="match status" value="1"/>
</dbReference>
<name>A0A849K5J5_9MICO</name>
<protein>
    <submittedName>
        <fullName evidence="3">Histidine phosphatase family protein</fullName>
    </submittedName>
</protein>
<dbReference type="Proteomes" id="UP000557204">
    <property type="component" value="Unassembled WGS sequence"/>
</dbReference>
<dbReference type="Pfam" id="PF00300">
    <property type="entry name" value="His_Phos_1"/>
    <property type="match status" value="1"/>
</dbReference>
<dbReference type="EMBL" id="JABFAJ010000012">
    <property type="protein sequence ID" value="NNU27299.1"/>
    <property type="molecule type" value="Genomic_DNA"/>
</dbReference>
<dbReference type="PANTHER" id="PTHR46517">
    <property type="entry name" value="FRUCTOSE-2,6-BISPHOSPHATASE TIGAR"/>
    <property type="match status" value="1"/>
</dbReference>
<dbReference type="RefSeq" id="WP_171246809.1">
    <property type="nucleotide sequence ID" value="NZ_JABFAJ010000012.1"/>
</dbReference>
<dbReference type="Gene3D" id="3.40.50.1240">
    <property type="entry name" value="Phosphoglycerate mutase-like"/>
    <property type="match status" value="1"/>
</dbReference>
<evidence type="ECO:0000256" key="1">
    <source>
        <dbReference type="ARBA" id="ARBA00022801"/>
    </source>
</evidence>
<dbReference type="SUPFAM" id="SSF53254">
    <property type="entry name" value="Phosphoglycerate mutase-like"/>
    <property type="match status" value="1"/>
</dbReference>
<accession>A0A849K5J5</accession>
<keyword evidence="4" id="KW-1185">Reference proteome</keyword>
<feature type="binding site" evidence="2">
    <location>
        <begin position="9"/>
        <end position="16"/>
    </location>
    <ligand>
        <name>substrate</name>
    </ligand>
</feature>
<sequence>MTLTLTLVRHGQTTLNARRHLQGACDSPLTRTGRAGVRVTAQHLADRSFDAVYSSPQGRAVQTAAEILQHHPGHRLRIDKGLRELSFGSFERRPEHTLDAEVPWSELVPAMLAGTHPGVGGGESGGDFMDRVRSVFARIVAAHAAPDVGATGAGRADGKHVLVVGHGLTLAAYLWTVDPSRLAALPNASVSTVEVSGGVARVVQVGVDVAGHGAVAARPAPVPATVPAPVAAP</sequence>
<dbReference type="SMART" id="SM00855">
    <property type="entry name" value="PGAM"/>
    <property type="match status" value="1"/>
</dbReference>
<organism evidence="3 4">
    <name type="scientific">Isoptericola sediminis</name>
    <dbReference type="NCBI Taxonomy" id="2733572"/>
    <lineage>
        <taxon>Bacteria</taxon>
        <taxon>Bacillati</taxon>
        <taxon>Actinomycetota</taxon>
        <taxon>Actinomycetes</taxon>
        <taxon>Micrococcales</taxon>
        <taxon>Promicromonosporaceae</taxon>
        <taxon>Isoptericola</taxon>
    </lineage>
</organism>
<dbReference type="GO" id="GO:0004331">
    <property type="term" value="F:fructose-2,6-bisphosphate 2-phosphatase activity"/>
    <property type="evidence" value="ECO:0007669"/>
    <property type="project" value="TreeGrafter"/>
</dbReference>
<dbReference type="GO" id="GO:0043456">
    <property type="term" value="P:regulation of pentose-phosphate shunt"/>
    <property type="evidence" value="ECO:0007669"/>
    <property type="project" value="TreeGrafter"/>
</dbReference>
<proteinExistence type="predicted"/>
<feature type="binding site" evidence="2">
    <location>
        <position position="59"/>
    </location>
    <ligand>
        <name>substrate</name>
    </ligand>
</feature>
<dbReference type="InterPro" id="IPR029033">
    <property type="entry name" value="His_PPase_superfam"/>
</dbReference>
<dbReference type="PROSITE" id="PS00175">
    <property type="entry name" value="PG_MUTASE"/>
    <property type="match status" value="1"/>
</dbReference>
<dbReference type="InterPro" id="IPR051695">
    <property type="entry name" value="Phosphoglycerate_Mutase"/>
</dbReference>
<dbReference type="InterPro" id="IPR001345">
    <property type="entry name" value="PG/BPGM_mutase_AS"/>
</dbReference>
<comment type="caution">
    <text evidence="3">The sequence shown here is derived from an EMBL/GenBank/DDBJ whole genome shotgun (WGS) entry which is preliminary data.</text>
</comment>
<dbReference type="AlphaFoldDB" id="A0A849K5J5"/>
<reference evidence="3 4" key="1">
    <citation type="submission" date="2020-05" db="EMBL/GenBank/DDBJ databases">
        <title>Genome sequence of Isoptericola sp. JC619 isolated from Chilika lagoon, India.</title>
        <authorList>
            <person name="Kumar D."/>
            <person name="Appam K."/>
            <person name="Gandham S."/>
            <person name="Uppada J."/>
            <person name="Sasikala C."/>
            <person name="Venkata Ramana C."/>
        </authorList>
    </citation>
    <scope>NUCLEOTIDE SEQUENCE [LARGE SCALE GENOMIC DNA]</scope>
    <source>
        <strain evidence="3 4">JC619</strain>
    </source>
</reference>
<evidence type="ECO:0000313" key="4">
    <source>
        <dbReference type="Proteomes" id="UP000557204"/>
    </source>
</evidence>